<sequence length="206" mass="22387">MRQESVHADSSVAFRAGTEIHEATHQQSYTGDYISADGTRIISSHESQQQPRKMNPDTNRPENGYHVPEGPDRKRVPKSEADLSAKYKKLRHTVINMEDNGDSFPVLAHLCSQSGVVPRDIELFSRALLEADAEDYLYLAKGASYALPKGHFAKKTIKAAAGEGTKPIKPSSHLAKGAVAKGAPAHAVYEARRKPSSLTALKGTAK</sequence>
<feature type="compositionally biased region" description="Polar residues" evidence="1">
    <location>
        <begin position="41"/>
        <end position="58"/>
    </location>
</feature>
<evidence type="ECO:0000313" key="3">
    <source>
        <dbReference type="Proteomes" id="UP000053424"/>
    </source>
</evidence>
<dbReference type="OrthoDB" id="3067737at2759"/>
<feature type="region of interest" description="Disordered" evidence="1">
    <location>
        <begin position="1"/>
        <end position="80"/>
    </location>
</feature>
<proteinExistence type="predicted"/>
<evidence type="ECO:0000313" key="2">
    <source>
        <dbReference type="EMBL" id="KIM41156.1"/>
    </source>
</evidence>
<reference evidence="2 3" key="1">
    <citation type="submission" date="2014-04" db="EMBL/GenBank/DDBJ databases">
        <authorList>
            <consortium name="DOE Joint Genome Institute"/>
            <person name="Kuo A."/>
            <person name="Gay G."/>
            <person name="Dore J."/>
            <person name="Kohler A."/>
            <person name="Nagy L.G."/>
            <person name="Floudas D."/>
            <person name="Copeland A."/>
            <person name="Barry K.W."/>
            <person name="Cichocki N."/>
            <person name="Veneault-Fourrey C."/>
            <person name="LaButti K."/>
            <person name="Lindquist E.A."/>
            <person name="Lipzen A."/>
            <person name="Lundell T."/>
            <person name="Morin E."/>
            <person name="Murat C."/>
            <person name="Sun H."/>
            <person name="Tunlid A."/>
            <person name="Henrissat B."/>
            <person name="Grigoriev I.V."/>
            <person name="Hibbett D.S."/>
            <person name="Martin F."/>
            <person name="Nordberg H.P."/>
            <person name="Cantor M.N."/>
            <person name="Hua S.X."/>
        </authorList>
    </citation>
    <scope>NUCLEOTIDE SEQUENCE [LARGE SCALE GENOMIC DNA]</scope>
    <source>
        <strain evidence="3">h7</strain>
    </source>
</reference>
<dbReference type="EMBL" id="KN831781">
    <property type="protein sequence ID" value="KIM41156.1"/>
    <property type="molecule type" value="Genomic_DNA"/>
</dbReference>
<dbReference type="AlphaFoldDB" id="A0A0C3CC36"/>
<accession>A0A0C3CC36</accession>
<name>A0A0C3CC36_HEBCY</name>
<protein>
    <submittedName>
        <fullName evidence="2">Uncharacterized protein</fullName>
    </submittedName>
</protein>
<dbReference type="Proteomes" id="UP000053424">
    <property type="component" value="Unassembled WGS sequence"/>
</dbReference>
<gene>
    <name evidence="2" type="ORF">M413DRAFT_412238</name>
</gene>
<keyword evidence="3" id="KW-1185">Reference proteome</keyword>
<dbReference type="HOGENOM" id="CLU_1332065_0_0_1"/>
<organism evidence="2 3">
    <name type="scientific">Hebeloma cylindrosporum</name>
    <dbReference type="NCBI Taxonomy" id="76867"/>
    <lineage>
        <taxon>Eukaryota</taxon>
        <taxon>Fungi</taxon>
        <taxon>Dikarya</taxon>
        <taxon>Basidiomycota</taxon>
        <taxon>Agaricomycotina</taxon>
        <taxon>Agaricomycetes</taxon>
        <taxon>Agaricomycetidae</taxon>
        <taxon>Agaricales</taxon>
        <taxon>Agaricineae</taxon>
        <taxon>Hymenogastraceae</taxon>
        <taxon>Hebeloma</taxon>
    </lineage>
</organism>
<reference evidence="3" key="2">
    <citation type="submission" date="2015-01" db="EMBL/GenBank/DDBJ databases">
        <title>Evolutionary Origins and Diversification of the Mycorrhizal Mutualists.</title>
        <authorList>
            <consortium name="DOE Joint Genome Institute"/>
            <consortium name="Mycorrhizal Genomics Consortium"/>
            <person name="Kohler A."/>
            <person name="Kuo A."/>
            <person name="Nagy L.G."/>
            <person name="Floudas D."/>
            <person name="Copeland A."/>
            <person name="Barry K.W."/>
            <person name="Cichocki N."/>
            <person name="Veneault-Fourrey C."/>
            <person name="LaButti K."/>
            <person name="Lindquist E.A."/>
            <person name="Lipzen A."/>
            <person name="Lundell T."/>
            <person name="Morin E."/>
            <person name="Murat C."/>
            <person name="Riley R."/>
            <person name="Ohm R."/>
            <person name="Sun H."/>
            <person name="Tunlid A."/>
            <person name="Henrissat B."/>
            <person name="Grigoriev I.V."/>
            <person name="Hibbett D.S."/>
            <person name="Martin F."/>
        </authorList>
    </citation>
    <scope>NUCLEOTIDE SEQUENCE [LARGE SCALE GENOMIC DNA]</scope>
    <source>
        <strain evidence="3">h7</strain>
    </source>
</reference>
<feature type="compositionally biased region" description="Basic and acidic residues" evidence="1">
    <location>
        <begin position="69"/>
        <end position="80"/>
    </location>
</feature>
<evidence type="ECO:0000256" key="1">
    <source>
        <dbReference type="SAM" id="MobiDB-lite"/>
    </source>
</evidence>